<name>X1IXD7_9ZZZZ</name>
<reference evidence="1" key="1">
    <citation type="journal article" date="2014" name="Front. Microbiol.">
        <title>High frequency of phylogenetically diverse reductive dehalogenase-homologous genes in deep subseafloor sedimentary metagenomes.</title>
        <authorList>
            <person name="Kawai M."/>
            <person name="Futagami T."/>
            <person name="Toyoda A."/>
            <person name="Takaki Y."/>
            <person name="Nishi S."/>
            <person name="Hori S."/>
            <person name="Arai W."/>
            <person name="Tsubouchi T."/>
            <person name="Morono Y."/>
            <person name="Uchiyama I."/>
            <person name="Ito T."/>
            <person name="Fujiyama A."/>
            <person name="Inagaki F."/>
            <person name="Takami H."/>
        </authorList>
    </citation>
    <scope>NUCLEOTIDE SEQUENCE</scope>
    <source>
        <strain evidence="1">Expedition CK06-06</strain>
    </source>
</reference>
<sequence length="110" mass="11990">MATGIVHKSVVGHGQKGLASEWNDNHEINDDYDCEKNQALNFVLENRDTYPAGPVVGQMIFRTDFPNGFLWNGTSWRSLTPAQLVVVANDGTGDFLTIQEGIDSIGHDGG</sequence>
<comment type="caution">
    <text evidence="1">The sequence shown here is derived from an EMBL/GenBank/DDBJ whole genome shotgun (WGS) entry which is preliminary data.</text>
</comment>
<feature type="non-terminal residue" evidence="1">
    <location>
        <position position="110"/>
    </location>
</feature>
<gene>
    <name evidence="1" type="ORF">S03H2_53717</name>
</gene>
<dbReference type="AlphaFoldDB" id="X1IXD7"/>
<evidence type="ECO:0000313" key="1">
    <source>
        <dbReference type="EMBL" id="GAH62208.1"/>
    </source>
</evidence>
<dbReference type="EMBL" id="BARU01034198">
    <property type="protein sequence ID" value="GAH62208.1"/>
    <property type="molecule type" value="Genomic_DNA"/>
</dbReference>
<protein>
    <submittedName>
        <fullName evidence="1">Uncharacterized protein</fullName>
    </submittedName>
</protein>
<proteinExistence type="predicted"/>
<accession>X1IXD7</accession>
<organism evidence="1">
    <name type="scientific">marine sediment metagenome</name>
    <dbReference type="NCBI Taxonomy" id="412755"/>
    <lineage>
        <taxon>unclassified sequences</taxon>
        <taxon>metagenomes</taxon>
        <taxon>ecological metagenomes</taxon>
    </lineage>
</organism>